<evidence type="ECO:0000313" key="8">
    <source>
        <dbReference type="Proteomes" id="UP000007038"/>
    </source>
</evidence>
<keyword evidence="2 3" id="KW-0975">Bacterial flagellum</keyword>
<reference evidence="7 8" key="3">
    <citation type="journal article" date="2011" name="PLoS ONE">
        <title>The Complete Genome Sequence of 'Candidatus Liberibacter solanacearum', the Bacterium Associated with Potato Zebra Chip Disease.</title>
        <authorList>
            <person name="Lin H."/>
            <person name="Lou B."/>
            <person name="Glynn J.M."/>
            <person name="Doddapaneni H."/>
            <person name="Civerolo E.L."/>
            <person name="Chen C."/>
            <person name="Duan Y."/>
            <person name="Zhou L."/>
            <person name="Vahling C.M."/>
        </authorList>
    </citation>
    <scope>NUCLEOTIDE SEQUENCE [LARGE SCALE GENOMIC DNA]</scope>
    <source>
        <strain evidence="7 8">CLso-ZC1</strain>
    </source>
</reference>
<protein>
    <recommendedName>
        <fullName evidence="3">Flagellin</fullName>
    </recommendedName>
</protein>
<dbReference type="EMBL" id="CP002371">
    <property type="protein sequence ID" value="ADR52278.1"/>
    <property type="molecule type" value="Genomic_DNA"/>
</dbReference>
<evidence type="ECO:0000256" key="2">
    <source>
        <dbReference type="ARBA" id="ARBA00023143"/>
    </source>
</evidence>
<feature type="compositionally biased region" description="Low complexity" evidence="4">
    <location>
        <begin position="292"/>
        <end position="309"/>
    </location>
</feature>
<feature type="domain" description="Flagellin N-terminal" evidence="5">
    <location>
        <begin position="4"/>
        <end position="136"/>
    </location>
</feature>
<keyword evidence="3" id="KW-0964">Secreted</keyword>
<dbReference type="Gene3D" id="1.20.1330.10">
    <property type="entry name" value="f41 fragment of flagellin, N-terminal domain"/>
    <property type="match status" value="2"/>
</dbReference>
<feature type="region of interest" description="Disordered" evidence="4">
    <location>
        <begin position="249"/>
        <end position="272"/>
    </location>
</feature>
<dbReference type="RefSeq" id="WP_013461934.1">
    <property type="nucleotide sequence ID" value="NC_014774.1"/>
</dbReference>
<feature type="region of interest" description="Disordered" evidence="4">
    <location>
        <begin position="288"/>
        <end position="309"/>
    </location>
</feature>
<reference evidence="8" key="1">
    <citation type="submission" date="2010-11" db="EMBL/GenBank/DDBJ databases">
        <title>Complete genome sequence of Candidatus Liberibacter solanacearum CLso-ZC1.</title>
        <authorList>
            <person name="Lin H."/>
            <person name="Doddapaneni H.V."/>
            <person name="Lou B."/>
            <person name="Civerolo E.L."/>
            <person name="Chen C."/>
            <person name="Duan Y."/>
            <person name="Zhou L."/>
            <person name="Glynn J."/>
        </authorList>
    </citation>
    <scope>NUCLEOTIDE SEQUENCE [LARGE SCALE GENOMIC DNA]</scope>
    <source>
        <strain evidence="8">CLso-ZC1</strain>
    </source>
</reference>
<dbReference type="eggNOG" id="COG1344">
    <property type="taxonomic scope" value="Bacteria"/>
</dbReference>
<dbReference type="AlphaFoldDB" id="E4UD38"/>
<sequence>MTSILTNLPAMSASQKLRAINYNLEVVQDRVSSGLRVADSSDNAAYWSIAKMMKSDNAALSAVSDAIGLGSSKVDIAKAGMDESIKVLSSIKEKLVAATEHGTDAHSVQAEISQLQQQLGDIAQGSSFNGENWLRASLVTPSSSISKSVVSSFIRDESGQVQVTTIDYNLDSNTLLFDTSGQGGRYGLLDKKHQISVQPQKMSEIEISYLDSNAKLQTIKKDLATASGAWLKAAGATFNQEKGVAILPKNPVVSPSSSPSFPSSSPSSPSSQDKIIYIRVGNQDQWVKGTDSGDYSSTLSSDSKSSSPKKAVAVTQYDDKSYYIDASAVTLDNRKVEQTMDLDYSIVTLDITKHSNDSMYNEATTMKEMLSFIDQKLKLVTSAAGKIGSISSRIHLQEDFVKFMRDAVEKGIGRLVDADMADESSKLSALQTQQQLAIQALSIVNNSTAKILSLFRG</sequence>
<evidence type="ECO:0000259" key="6">
    <source>
        <dbReference type="Pfam" id="PF00700"/>
    </source>
</evidence>
<dbReference type="InterPro" id="IPR001492">
    <property type="entry name" value="Flagellin"/>
</dbReference>
<dbReference type="Pfam" id="PF00669">
    <property type="entry name" value="Flagellin_N"/>
    <property type="match status" value="1"/>
</dbReference>
<dbReference type="HOGENOM" id="CLU_011142_1_1_5"/>
<dbReference type="Proteomes" id="UP000007038">
    <property type="component" value="Chromosome"/>
</dbReference>
<dbReference type="InterPro" id="IPR001029">
    <property type="entry name" value="Flagellin_N"/>
</dbReference>
<proteinExistence type="inferred from homology"/>
<evidence type="ECO:0000313" key="7">
    <source>
        <dbReference type="EMBL" id="ADR52278.1"/>
    </source>
</evidence>
<reference key="2">
    <citation type="submission" date="2010-11" db="EMBL/GenBank/DDBJ databases">
        <authorList>
            <person name="Lin H."/>
            <person name="Doddapaneni H.V."/>
            <person name="Lou B."/>
            <person name="Civerolo E.L."/>
            <person name="Chen C."/>
            <person name="Duan Y."/>
            <person name="Zhou L."/>
            <person name="Glynn J."/>
        </authorList>
    </citation>
    <scope>NUCLEOTIDE SEQUENCE</scope>
    <source>
        <strain>CLso-ZC1</strain>
    </source>
</reference>
<comment type="function">
    <text evidence="3">Flagellin is the subunit protein which polymerizes to form the filaments of bacterial flagella.</text>
</comment>
<dbReference type="GeneID" id="96886027"/>
<dbReference type="KEGG" id="lso:CKC_02645"/>
<dbReference type="GO" id="GO:0009288">
    <property type="term" value="C:bacterial-type flagellum"/>
    <property type="evidence" value="ECO:0007669"/>
    <property type="project" value="UniProtKB-SubCell"/>
</dbReference>
<evidence type="ECO:0000259" key="5">
    <source>
        <dbReference type="Pfam" id="PF00669"/>
    </source>
</evidence>
<feature type="domain" description="Flagellin C-terminal" evidence="6">
    <location>
        <begin position="371"/>
        <end position="455"/>
    </location>
</feature>
<keyword evidence="7" id="KW-0969">Cilium</keyword>
<dbReference type="PRINTS" id="PR00207">
    <property type="entry name" value="FLAGELLIN"/>
</dbReference>
<dbReference type="PANTHER" id="PTHR42792">
    <property type="entry name" value="FLAGELLIN"/>
    <property type="match status" value="1"/>
</dbReference>
<evidence type="ECO:0000256" key="3">
    <source>
        <dbReference type="RuleBase" id="RU362073"/>
    </source>
</evidence>
<dbReference type="SUPFAM" id="SSF64518">
    <property type="entry name" value="Phase 1 flagellin"/>
    <property type="match status" value="1"/>
</dbReference>
<dbReference type="PANTHER" id="PTHR42792:SF2">
    <property type="entry name" value="FLAGELLIN"/>
    <property type="match status" value="1"/>
</dbReference>
<feature type="compositionally biased region" description="Low complexity" evidence="4">
    <location>
        <begin position="254"/>
        <end position="271"/>
    </location>
</feature>
<evidence type="ECO:0000256" key="4">
    <source>
        <dbReference type="SAM" id="MobiDB-lite"/>
    </source>
</evidence>
<evidence type="ECO:0000256" key="1">
    <source>
        <dbReference type="ARBA" id="ARBA00005709"/>
    </source>
</evidence>
<dbReference type="GO" id="GO:0005576">
    <property type="term" value="C:extracellular region"/>
    <property type="evidence" value="ECO:0007669"/>
    <property type="project" value="UniProtKB-SubCell"/>
</dbReference>
<gene>
    <name evidence="7" type="ordered locus">CKC_02645</name>
</gene>
<keyword evidence="7" id="KW-0282">Flagellum</keyword>
<dbReference type="STRING" id="658172.CKC_02645"/>
<keyword evidence="7" id="KW-0966">Cell projection</keyword>
<dbReference type="InterPro" id="IPR046358">
    <property type="entry name" value="Flagellin_C"/>
</dbReference>
<comment type="subcellular location">
    <subcellularLocation>
        <location evidence="3">Secreted</location>
    </subcellularLocation>
    <subcellularLocation>
        <location evidence="3">Bacterial flagellum</location>
    </subcellularLocation>
</comment>
<accession>E4UD38</accession>
<name>E4UD38_LIBSC</name>
<organism evidence="7 8">
    <name type="scientific">Liberibacter solanacearum (strain CLso-ZC1)</name>
    <dbReference type="NCBI Taxonomy" id="658172"/>
    <lineage>
        <taxon>Bacteria</taxon>
        <taxon>Pseudomonadati</taxon>
        <taxon>Pseudomonadota</taxon>
        <taxon>Alphaproteobacteria</taxon>
        <taxon>Hyphomicrobiales</taxon>
        <taxon>Rhizobiaceae</taxon>
        <taxon>Liberibacter</taxon>
    </lineage>
</organism>
<comment type="similarity">
    <text evidence="1 3">Belongs to the bacterial flagellin family.</text>
</comment>
<dbReference type="Pfam" id="PF00700">
    <property type="entry name" value="Flagellin_C"/>
    <property type="match status" value="1"/>
</dbReference>
<dbReference type="GO" id="GO:0005198">
    <property type="term" value="F:structural molecule activity"/>
    <property type="evidence" value="ECO:0007669"/>
    <property type="project" value="UniProtKB-UniRule"/>
</dbReference>